<dbReference type="AlphaFoldDB" id="A0AAV5LCU0"/>
<gene>
    <name evidence="9" type="ORF">SLEP1_g43361</name>
</gene>
<dbReference type="SMART" id="SM00129">
    <property type="entry name" value="KISc"/>
    <property type="match status" value="1"/>
</dbReference>
<comment type="similarity">
    <text evidence="6">Belongs to the TRAFAC class myosin-kinesin ATPase superfamily. Kinesin family. KIN-12 subfamily.</text>
</comment>
<comment type="caution">
    <text evidence="7">Lacks conserved residue(s) required for the propagation of feature annotation.</text>
</comment>
<keyword evidence="1" id="KW-0493">Microtubule</keyword>
<dbReference type="PROSITE" id="PS50067">
    <property type="entry name" value="KINESIN_MOTOR_2"/>
    <property type="match status" value="1"/>
</dbReference>
<evidence type="ECO:0000256" key="7">
    <source>
        <dbReference type="PROSITE-ProRule" id="PRU00283"/>
    </source>
</evidence>
<comment type="caution">
    <text evidence="9">The sequence shown here is derived from an EMBL/GenBank/DDBJ whole genome shotgun (WGS) entry which is preliminary data.</text>
</comment>
<name>A0AAV5LCU0_9ROSI</name>
<dbReference type="GO" id="GO:0005874">
    <property type="term" value="C:microtubule"/>
    <property type="evidence" value="ECO:0007669"/>
    <property type="project" value="UniProtKB-KW"/>
</dbReference>
<sequence length="335" mass="38036">MPFISEAASAIKSRFGFGFQDHSSSESMLPVCRTLDVAVKSASRDAGHSFRAMSAARSIDNWNDDTSSATAPALPPSQSFELQEDPAFWKEHNVQVIIRVRPLNSSEISLQGYNKCVKQESCQTITWMGHPESRFTFDLVADENNRKISSKWLGCRWWKIVWEDTTVACYGMACVNTDETNVEFHIVVILGAFCFQTGSGKTHTMLGDIEEGTQRHSVNCGMTPRVFEYLFSRIQKEKETRKDERLRFTCKCSFLEIYNEQILDLLDPSSNNLQIREDNNKGIYVENLKEVEVTSAQDVIQQLIQLSAVTPQTSERDKCRALMSEAHKCRRLGAY</sequence>
<keyword evidence="10" id="KW-1185">Reference proteome</keyword>
<organism evidence="9 10">
    <name type="scientific">Rubroshorea leprosula</name>
    <dbReference type="NCBI Taxonomy" id="152421"/>
    <lineage>
        <taxon>Eukaryota</taxon>
        <taxon>Viridiplantae</taxon>
        <taxon>Streptophyta</taxon>
        <taxon>Embryophyta</taxon>
        <taxon>Tracheophyta</taxon>
        <taxon>Spermatophyta</taxon>
        <taxon>Magnoliopsida</taxon>
        <taxon>eudicotyledons</taxon>
        <taxon>Gunneridae</taxon>
        <taxon>Pentapetalae</taxon>
        <taxon>rosids</taxon>
        <taxon>malvids</taxon>
        <taxon>Malvales</taxon>
        <taxon>Dipterocarpaceae</taxon>
        <taxon>Rubroshorea</taxon>
    </lineage>
</organism>
<dbReference type="EMBL" id="BPVZ01000108">
    <property type="protein sequence ID" value="GKV35041.1"/>
    <property type="molecule type" value="Genomic_DNA"/>
</dbReference>
<keyword evidence="4" id="KW-0175">Coiled coil</keyword>
<evidence type="ECO:0000256" key="1">
    <source>
        <dbReference type="ARBA" id="ARBA00022701"/>
    </source>
</evidence>
<keyword evidence="5" id="KW-0505">Motor protein</keyword>
<dbReference type="Proteomes" id="UP001054252">
    <property type="component" value="Unassembled WGS sequence"/>
</dbReference>
<evidence type="ECO:0000256" key="5">
    <source>
        <dbReference type="ARBA" id="ARBA00023175"/>
    </source>
</evidence>
<dbReference type="GO" id="GO:0008017">
    <property type="term" value="F:microtubule binding"/>
    <property type="evidence" value="ECO:0007669"/>
    <property type="project" value="InterPro"/>
</dbReference>
<keyword evidence="3" id="KW-0067">ATP-binding</keyword>
<evidence type="ECO:0000256" key="2">
    <source>
        <dbReference type="ARBA" id="ARBA00022741"/>
    </source>
</evidence>
<dbReference type="SUPFAM" id="SSF52540">
    <property type="entry name" value="P-loop containing nucleoside triphosphate hydrolases"/>
    <property type="match status" value="1"/>
</dbReference>
<dbReference type="GO" id="GO:0007018">
    <property type="term" value="P:microtubule-based movement"/>
    <property type="evidence" value="ECO:0007669"/>
    <property type="project" value="InterPro"/>
</dbReference>
<dbReference type="GO" id="GO:0003777">
    <property type="term" value="F:microtubule motor activity"/>
    <property type="evidence" value="ECO:0007669"/>
    <property type="project" value="InterPro"/>
</dbReference>
<protein>
    <recommendedName>
        <fullName evidence="8">Kinesin motor domain-containing protein</fullName>
    </recommendedName>
</protein>
<evidence type="ECO:0000256" key="6">
    <source>
        <dbReference type="ARBA" id="ARBA00034488"/>
    </source>
</evidence>
<evidence type="ECO:0000259" key="8">
    <source>
        <dbReference type="PROSITE" id="PS50067"/>
    </source>
</evidence>
<dbReference type="Pfam" id="PF00225">
    <property type="entry name" value="Kinesin"/>
    <property type="match status" value="1"/>
</dbReference>
<dbReference type="Gene3D" id="3.40.850.10">
    <property type="entry name" value="Kinesin motor domain"/>
    <property type="match status" value="1"/>
</dbReference>
<dbReference type="PANTHER" id="PTHR37739:SF14">
    <property type="entry name" value="KINESIN-LIKE PROTEIN KIN-12E"/>
    <property type="match status" value="1"/>
</dbReference>
<dbReference type="InterPro" id="IPR027417">
    <property type="entry name" value="P-loop_NTPase"/>
</dbReference>
<dbReference type="InterPro" id="IPR001752">
    <property type="entry name" value="Kinesin_motor_dom"/>
</dbReference>
<evidence type="ECO:0000256" key="4">
    <source>
        <dbReference type="ARBA" id="ARBA00023054"/>
    </source>
</evidence>
<dbReference type="InterPro" id="IPR044986">
    <property type="entry name" value="KIF15/KIN-12"/>
</dbReference>
<proteinExistence type="inferred from homology"/>
<keyword evidence="2" id="KW-0547">Nucleotide-binding</keyword>
<dbReference type="InterPro" id="IPR036961">
    <property type="entry name" value="Kinesin_motor_dom_sf"/>
</dbReference>
<dbReference type="GO" id="GO:0005524">
    <property type="term" value="F:ATP binding"/>
    <property type="evidence" value="ECO:0007669"/>
    <property type="project" value="UniProtKB-KW"/>
</dbReference>
<accession>A0AAV5LCU0</accession>
<evidence type="ECO:0000256" key="3">
    <source>
        <dbReference type="ARBA" id="ARBA00022840"/>
    </source>
</evidence>
<reference evidence="9 10" key="1">
    <citation type="journal article" date="2021" name="Commun. Biol.">
        <title>The genome of Shorea leprosula (Dipterocarpaceae) highlights the ecological relevance of drought in aseasonal tropical rainforests.</title>
        <authorList>
            <person name="Ng K.K.S."/>
            <person name="Kobayashi M.J."/>
            <person name="Fawcett J.A."/>
            <person name="Hatakeyama M."/>
            <person name="Paape T."/>
            <person name="Ng C.H."/>
            <person name="Ang C.C."/>
            <person name="Tnah L.H."/>
            <person name="Lee C.T."/>
            <person name="Nishiyama T."/>
            <person name="Sese J."/>
            <person name="O'Brien M.J."/>
            <person name="Copetti D."/>
            <person name="Mohd Noor M.I."/>
            <person name="Ong R.C."/>
            <person name="Putra M."/>
            <person name="Sireger I.Z."/>
            <person name="Indrioko S."/>
            <person name="Kosugi Y."/>
            <person name="Izuno A."/>
            <person name="Isagi Y."/>
            <person name="Lee S.L."/>
            <person name="Shimizu K.K."/>
        </authorList>
    </citation>
    <scope>NUCLEOTIDE SEQUENCE [LARGE SCALE GENOMIC DNA]</scope>
    <source>
        <strain evidence="9">214</strain>
    </source>
</reference>
<dbReference type="PANTHER" id="PTHR37739">
    <property type="entry name" value="KINESIN-LIKE PROTEIN KIN-12D"/>
    <property type="match status" value="1"/>
</dbReference>
<feature type="domain" description="Kinesin motor" evidence="8">
    <location>
        <begin position="93"/>
        <end position="335"/>
    </location>
</feature>
<evidence type="ECO:0000313" key="9">
    <source>
        <dbReference type="EMBL" id="GKV35041.1"/>
    </source>
</evidence>
<evidence type="ECO:0000313" key="10">
    <source>
        <dbReference type="Proteomes" id="UP001054252"/>
    </source>
</evidence>